<evidence type="ECO:0000256" key="5">
    <source>
        <dbReference type="SAM" id="MobiDB-lite"/>
    </source>
</evidence>
<dbReference type="Pfam" id="PF02755">
    <property type="entry name" value="RPEL"/>
    <property type="match status" value="1"/>
</dbReference>
<evidence type="ECO:0000313" key="8">
    <source>
        <dbReference type="Proteomes" id="UP000596742"/>
    </source>
</evidence>
<dbReference type="OrthoDB" id="5563016at2759"/>
<dbReference type="SMART" id="SM00707">
    <property type="entry name" value="RPEL"/>
    <property type="match status" value="1"/>
</dbReference>
<evidence type="ECO:0000256" key="2">
    <source>
        <dbReference type="ARBA" id="ARBA00022737"/>
    </source>
</evidence>
<feature type="transmembrane region" description="Helical" evidence="6">
    <location>
        <begin position="24"/>
        <end position="46"/>
    </location>
</feature>
<feature type="transmembrane region" description="Helical" evidence="6">
    <location>
        <begin position="105"/>
        <end position="125"/>
    </location>
</feature>
<evidence type="ECO:0000313" key="7">
    <source>
        <dbReference type="EMBL" id="VDI63015.1"/>
    </source>
</evidence>
<dbReference type="PROSITE" id="PS51073">
    <property type="entry name" value="RPEL"/>
    <property type="match status" value="1"/>
</dbReference>
<keyword evidence="2" id="KW-0677">Repeat</keyword>
<feature type="region of interest" description="Disordered" evidence="5">
    <location>
        <begin position="261"/>
        <end position="314"/>
    </location>
</feature>
<dbReference type="PANTHER" id="PTHR12751">
    <property type="entry name" value="PHOSPHATASE AND ACTIN REGULATOR PHACTR"/>
    <property type="match status" value="1"/>
</dbReference>
<dbReference type="EMBL" id="UYJE01008329">
    <property type="protein sequence ID" value="VDI63015.1"/>
    <property type="molecule type" value="Genomic_DNA"/>
</dbReference>
<dbReference type="GO" id="GO:0030036">
    <property type="term" value="P:actin cytoskeleton organization"/>
    <property type="evidence" value="ECO:0007669"/>
    <property type="project" value="TreeGrafter"/>
</dbReference>
<feature type="non-terminal residue" evidence="7">
    <location>
        <position position="1"/>
    </location>
</feature>
<keyword evidence="6" id="KW-0472">Membrane</keyword>
<feature type="compositionally biased region" description="Acidic residues" evidence="5">
    <location>
        <begin position="294"/>
        <end position="314"/>
    </location>
</feature>
<dbReference type="Gene3D" id="6.10.140.1750">
    <property type="match status" value="1"/>
</dbReference>
<keyword evidence="6" id="KW-0812">Transmembrane</keyword>
<comment type="similarity">
    <text evidence="1">Belongs to the phosphatase and actin regulator family.</text>
</comment>
<evidence type="ECO:0000256" key="1">
    <source>
        <dbReference type="ARBA" id="ARBA00009795"/>
    </source>
</evidence>
<gene>
    <name evidence="7" type="ORF">MGAL_10B039472</name>
</gene>
<dbReference type="Proteomes" id="UP000596742">
    <property type="component" value="Unassembled WGS sequence"/>
</dbReference>
<dbReference type="GO" id="GO:0003779">
    <property type="term" value="F:actin binding"/>
    <property type="evidence" value="ECO:0007669"/>
    <property type="project" value="UniProtKB-KW"/>
</dbReference>
<comment type="caution">
    <text evidence="7">The sequence shown here is derived from an EMBL/GenBank/DDBJ whole genome shotgun (WGS) entry which is preliminary data.</text>
</comment>
<protein>
    <submittedName>
        <fullName evidence="7">Uncharacterized protein</fullName>
    </submittedName>
</protein>
<evidence type="ECO:0000256" key="3">
    <source>
        <dbReference type="ARBA" id="ARBA00023203"/>
    </source>
</evidence>
<evidence type="ECO:0000256" key="4">
    <source>
        <dbReference type="PROSITE-ProRule" id="PRU00401"/>
    </source>
</evidence>
<accession>A0A8B6GFF5</accession>
<keyword evidence="6" id="KW-1133">Transmembrane helix</keyword>
<evidence type="ECO:0000256" key="6">
    <source>
        <dbReference type="SAM" id="Phobius"/>
    </source>
</evidence>
<dbReference type="AlphaFoldDB" id="A0A8B6GFF5"/>
<keyword evidence="3" id="KW-0009">Actin-binding</keyword>
<name>A0A8B6GFF5_MYTGA</name>
<reference evidence="7" key="1">
    <citation type="submission" date="2018-11" db="EMBL/GenBank/DDBJ databases">
        <authorList>
            <person name="Alioto T."/>
            <person name="Alioto T."/>
        </authorList>
    </citation>
    <scope>NUCLEOTIDE SEQUENCE</scope>
</reference>
<dbReference type="InterPro" id="IPR004018">
    <property type="entry name" value="RPEL_repeat"/>
</dbReference>
<proteinExistence type="inferred from homology"/>
<dbReference type="PANTHER" id="PTHR12751:SF18">
    <property type="entry name" value="PHOSPHATASE AND ACTIN REGULATOR 1"/>
    <property type="match status" value="1"/>
</dbReference>
<sequence length="378" mass="42770">FAPMNSKKKSSNCKILCNKSTYNFVIYNIQLITSSFLHLNILMMFLNEDRSEIKKIVQFSHLNLMLCQLIYIHNPNLELNPSFECCAILAPTVAGSTSAVSAIQLIIAATGILTFSVIESVIILFKLNINDGFCSTCNCFPNPHYFRHPYVQMLDSHSHIKQLTVLRNSKKSSMAQYCAICEIFQLHANNKNDNKHLYLYIYIYDKTYAVSNYLTHNPNFRAESSDVLSHTCPNAFQGYNLSRSYKAAPCGASVPRKNSLKHFSTDSNKENVPIPVSMPTVPPTTTSFHSNDDSSSDDEEIRYRDDEEEDEEQELSSLAAKVARQDSLAKFLSARPTRHELVEKNIIHSVTEDQFTERRSAIGTALTRCVSTEQQTHP</sequence>
<feature type="repeat" description="RPEL" evidence="4">
    <location>
        <begin position="326"/>
        <end position="351"/>
    </location>
</feature>
<keyword evidence="8" id="KW-1185">Reference proteome</keyword>
<feature type="compositionally biased region" description="Low complexity" evidence="5">
    <location>
        <begin position="272"/>
        <end position="289"/>
    </location>
</feature>
<organism evidence="7 8">
    <name type="scientific">Mytilus galloprovincialis</name>
    <name type="common">Mediterranean mussel</name>
    <dbReference type="NCBI Taxonomy" id="29158"/>
    <lineage>
        <taxon>Eukaryota</taxon>
        <taxon>Metazoa</taxon>
        <taxon>Spiralia</taxon>
        <taxon>Lophotrochozoa</taxon>
        <taxon>Mollusca</taxon>
        <taxon>Bivalvia</taxon>
        <taxon>Autobranchia</taxon>
        <taxon>Pteriomorphia</taxon>
        <taxon>Mytilida</taxon>
        <taxon>Mytiloidea</taxon>
        <taxon>Mytilidae</taxon>
        <taxon>Mytilinae</taxon>
        <taxon>Mytilus</taxon>
    </lineage>
</organism>